<name>A0A8H4UTD2_9HYPO</name>
<dbReference type="Proteomes" id="UP000635477">
    <property type="component" value="Unassembled WGS sequence"/>
</dbReference>
<dbReference type="SUPFAM" id="SSF51971">
    <property type="entry name" value="Nucleotide-binding domain"/>
    <property type="match status" value="1"/>
</dbReference>
<dbReference type="GO" id="GO:0005739">
    <property type="term" value="C:mitochondrion"/>
    <property type="evidence" value="ECO:0007669"/>
    <property type="project" value="UniProtKB-SubCell"/>
</dbReference>
<feature type="binding site" evidence="9">
    <location>
        <begin position="432"/>
        <end position="434"/>
    </location>
    <ligand>
        <name>FAD</name>
        <dbReference type="ChEBI" id="CHEBI:57692"/>
    </ligand>
</feature>
<feature type="binding site" evidence="9">
    <location>
        <position position="75"/>
    </location>
    <ligand>
        <name>FAD</name>
        <dbReference type="ChEBI" id="CHEBI:57692"/>
    </ligand>
</feature>
<dbReference type="InterPro" id="IPR036188">
    <property type="entry name" value="FAD/NAD-bd_sf"/>
</dbReference>
<evidence type="ECO:0000256" key="10">
    <source>
        <dbReference type="PIRSR" id="PIRSR000362-2"/>
    </source>
</evidence>
<dbReference type="InterPro" id="IPR021163">
    <property type="entry name" value="Ferredox_Rdtase_adrenod"/>
</dbReference>
<dbReference type="InterPro" id="IPR055275">
    <property type="entry name" value="Ferredox_Rdtase"/>
</dbReference>
<dbReference type="Gene3D" id="3.40.50.720">
    <property type="entry name" value="NAD(P)-binding Rossmann-like Domain"/>
    <property type="match status" value="1"/>
</dbReference>
<feature type="binding site" evidence="9">
    <location>
        <position position="425"/>
    </location>
    <ligand>
        <name>FAD</name>
        <dbReference type="ChEBI" id="CHEBI:57692"/>
    </ligand>
</feature>
<keyword evidence="4 8" id="KW-0274">FAD</keyword>
<dbReference type="PIRSF" id="PIRSF000362">
    <property type="entry name" value="FNR"/>
    <property type="match status" value="1"/>
</dbReference>
<keyword evidence="8" id="KW-0496">Mitochondrion</keyword>
<feature type="binding site" evidence="9">
    <location>
        <position position="54"/>
    </location>
    <ligand>
        <name>FAD</name>
        <dbReference type="ChEBI" id="CHEBI:57692"/>
    </ligand>
</feature>
<feature type="binding site" evidence="10">
    <location>
        <begin position="244"/>
        <end position="245"/>
    </location>
    <ligand>
        <name>NADP(+)</name>
        <dbReference type="ChEBI" id="CHEBI:58349"/>
    </ligand>
</feature>
<evidence type="ECO:0000256" key="3">
    <source>
        <dbReference type="ARBA" id="ARBA00022630"/>
    </source>
</evidence>
<protein>
    <recommendedName>
        <fullName evidence="8">NADPH:adrenodoxin oxidoreductase, mitochondrial</fullName>
        <ecNumber evidence="8">1.18.1.6</ecNumber>
    </recommendedName>
</protein>
<comment type="cofactor">
    <cofactor evidence="1 8 9">
        <name>FAD</name>
        <dbReference type="ChEBI" id="CHEBI:57692"/>
    </cofactor>
</comment>
<organism evidence="12 13">
    <name type="scientific">Fusarium zealandicum</name>
    <dbReference type="NCBI Taxonomy" id="1053134"/>
    <lineage>
        <taxon>Eukaryota</taxon>
        <taxon>Fungi</taxon>
        <taxon>Dikarya</taxon>
        <taxon>Ascomycota</taxon>
        <taxon>Pezizomycotina</taxon>
        <taxon>Sordariomycetes</taxon>
        <taxon>Hypocreomycetidae</taxon>
        <taxon>Hypocreales</taxon>
        <taxon>Nectriaceae</taxon>
        <taxon>Fusarium</taxon>
        <taxon>Fusarium staphyleae species complex</taxon>
    </lineage>
</organism>
<feature type="binding site" evidence="9">
    <location>
        <position position="83"/>
    </location>
    <ligand>
        <name>FAD</name>
        <dbReference type="ChEBI" id="CHEBI:57692"/>
    </ligand>
</feature>
<keyword evidence="6 8" id="KW-0560">Oxidoreductase</keyword>
<dbReference type="PANTHER" id="PTHR48467:SF1">
    <property type="entry name" value="GLUTAMATE SYNTHASE 1 [NADH], CHLOROPLASTIC-LIKE"/>
    <property type="match status" value="1"/>
</dbReference>
<keyword evidence="3 8" id="KW-0285">Flavoprotein</keyword>
<comment type="catalytic activity">
    <reaction evidence="7 8">
        <text>2 reduced [adrenodoxin] + NADP(+) + H(+) = 2 oxidized [adrenodoxin] + NADPH</text>
        <dbReference type="Rhea" id="RHEA:42312"/>
        <dbReference type="Rhea" id="RHEA-COMP:9998"/>
        <dbReference type="Rhea" id="RHEA-COMP:9999"/>
        <dbReference type="ChEBI" id="CHEBI:15378"/>
        <dbReference type="ChEBI" id="CHEBI:33737"/>
        <dbReference type="ChEBI" id="CHEBI:33738"/>
        <dbReference type="ChEBI" id="CHEBI:57783"/>
        <dbReference type="ChEBI" id="CHEBI:58349"/>
        <dbReference type="EC" id="1.18.1.6"/>
    </reaction>
</comment>
<reference evidence="12" key="2">
    <citation type="submission" date="2020-05" db="EMBL/GenBank/DDBJ databases">
        <authorList>
            <person name="Kim H.-S."/>
            <person name="Proctor R.H."/>
            <person name="Brown D.W."/>
        </authorList>
    </citation>
    <scope>NUCLEOTIDE SEQUENCE</scope>
    <source>
        <strain evidence="12">NRRL 22465</strain>
    </source>
</reference>
<evidence type="ECO:0000256" key="6">
    <source>
        <dbReference type="ARBA" id="ARBA00023002"/>
    </source>
</evidence>
<dbReference type="PRINTS" id="PR00419">
    <property type="entry name" value="ADXRDTASE"/>
</dbReference>
<keyword evidence="13" id="KW-1185">Reference proteome</keyword>
<evidence type="ECO:0000313" key="12">
    <source>
        <dbReference type="EMBL" id="KAF4982921.1"/>
    </source>
</evidence>
<dbReference type="Gene3D" id="3.50.50.60">
    <property type="entry name" value="FAD/NAD(P)-binding domain"/>
    <property type="match status" value="1"/>
</dbReference>
<comment type="caution">
    <text evidence="12">The sequence shown here is derived from an EMBL/GenBank/DDBJ whole genome shotgun (WGS) entry which is preliminary data.</text>
</comment>
<dbReference type="GO" id="GO:0016491">
    <property type="term" value="F:oxidoreductase activity"/>
    <property type="evidence" value="ECO:0007669"/>
    <property type="project" value="UniProtKB-KW"/>
</dbReference>
<dbReference type="InterPro" id="IPR023753">
    <property type="entry name" value="FAD/NAD-binding_dom"/>
</dbReference>
<evidence type="ECO:0000259" key="11">
    <source>
        <dbReference type="Pfam" id="PF07992"/>
    </source>
</evidence>
<feature type="binding site" evidence="10">
    <location>
        <position position="432"/>
    </location>
    <ligand>
        <name>NADP(+)</name>
        <dbReference type="ChEBI" id="CHEBI:58349"/>
    </ligand>
</feature>
<evidence type="ECO:0000313" key="13">
    <source>
        <dbReference type="Proteomes" id="UP000635477"/>
    </source>
</evidence>
<accession>A0A8H4UTD2</accession>
<dbReference type="OrthoDB" id="333024at2759"/>
<feature type="binding site" evidence="9">
    <location>
        <position position="119"/>
    </location>
    <ligand>
        <name>FAD</name>
        <dbReference type="ChEBI" id="CHEBI:57692"/>
    </ligand>
</feature>
<evidence type="ECO:0000256" key="9">
    <source>
        <dbReference type="PIRSR" id="PIRSR000362-1"/>
    </source>
</evidence>
<dbReference type="EC" id="1.18.1.6" evidence="8"/>
<dbReference type="Pfam" id="PF07992">
    <property type="entry name" value="Pyr_redox_2"/>
    <property type="match status" value="1"/>
</dbReference>
<dbReference type="EMBL" id="JABEYC010000092">
    <property type="protein sequence ID" value="KAF4982921.1"/>
    <property type="molecule type" value="Genomic_DNA"/>
</dbReference>
<gene>
    <name evidence="12" type="ORF">FZEAL_1549</name>
</gene>
<sequence>MRLTISRRFGRLTSTSELSRVVSCNRLFSSGVSRLNARSPDAPFRLAVVGSGPAGFYTTYRVMGKIPGARVDMYESLPVPFGLVRHGVAPDHPEVKNCQDKFDEIASSPSFTFVGNVSIGHPGHAADHCTIELQNMMRHYDAVLFAYGASEDKKLGIPGESTLSGIYSAREVVGWYNGLPDCAGLDLDLSQAEEAVVIGQGNVALDVARMLLEDIDVLRKTDITEQALETLSRSRVKRVHVVGRRGPMQAAFTIKEVRELMKLSQVGFMPLNRSLIPEDIKSLPRASKRLMEVLVKGSPTPTEAASKLWSLDSCLSPKHFLGNQEAPSKVASTEFDVTELSSPFDPKASVKTTGKTTILPSDVVFRSVGYKSVALPGFAEIGIQFDERRGIVDNDGLGRVTRMVSDANAEGVQNERVPGVYCAGWVKRGPTGVIASTMQDAFITGDAITADWLSGSHFLNASDESSVSGWESLRQDIGPAASRAVAWDDWRRIDQAERERGQRNGKEREKFTNAEEMLAVLE</sequence>
<feature type="binding site" evidence="10">
    <location>
        <position position="256"/>
    </location>
    <ligand>
        <name>NADP(+)</name>
        <dbReference type="ChEBI" id="CHEBI:58349"/>
    </ligand>
</feature>
<reference evidence="12" key="1">
    <citation type="journal article" date="2020" name="BMC Genomics">
        <title>Correction to: Identification and distribution of gene clusters required for synthesis of sphingolipid metabolism inhibitors in diverse species of the filamentous fungus Fusarium.</title>
        <authorList>
            <person name="Kim H.S."/>
            <person name="Lohmar J.M."/>
            <person name="Busman M."/>
            <person name="Brown D.W."/>
            <person name="Naumann T.A."/>
            <person name="Divon H.H."/>
            <person name="Lysoe E."/>
            <person name="Uhlig S."/>
            <person name="Proctor R.H."/>
        </authorList>
    </citation>
    <scope>NUCLEOTIDE SEQUENCE</scope>
    <source>
        <strain evidence="12">NRRL 22465</strain>
    </source>
</reference>
<proteinExistence type="inferred from homology"/>
<evidence type="ECO:0000256" key="5">
    <source>
        <dbReference type="ARBA" id="ARBA00022857"/>
    </source>
</evidence>
<feature type="binding site" evidence="10">
    <location>
        <begin position="200"/>
        <end position="203"/>
    </location>
    <ligand>
        <name>NADP(+)</name>
        <dbReference type="ChEBI" id="CHEBI:58349"/>
    </ligand>
</feature>
<comment type="subcellular location">
    <subcellularLocation>
        <location evidence="8">Mitochondrion</location>
    </subcellularLocation>
</comment>
<evidence type="ECO:0000256" key="7">
    <source>
        <dbReference type="ARBA" id="ARBA00048933"/>
    </source>
</evidence>
<evidence type="ECO:0000256" key="4">
    <source>
        <dbReference type="ARBA" id="ARBA00022827"/>
    </source>
</evidence>
<dbReference type="AlphaFoldDB" id="A0A8H4UTD2"/>
<evidence type="ECO:0000256" key="8">
    <source>
        <dbReference type="PIRNR" id="PIRNR000362"/>
    </source>
</evidence>
<keyword evidence="5 8" id="KW-0521">NADP</keyword>
<evidence type="ECO:0000256" key="2">
    <source>
        <dbReference type="ARBA" id="ARBA00008312"/>
    </source>
</evidence>
<feature type="domain" description="FAD/NAD(P)-binding" evidence="11">
    <location>
        <begin position="45"/>
        <end position="211"/>
    </location>
</feature>
<comment type="similarity">
    <text evidence="2 8">Belongs to the ferredoxin--NADP reductase type 1 family.</text>
</comment>
<dbReference type="PANTHER" id="PTHR48467">
    <property type="entry name" value="GLUTAMATE SYNTHASE 1 [NADH], CHLOROPLASTIC-LIKE"/>
    <property type="match status" value="1"/>
</dbReference>
<evidence type="ECO:0000256" key="1">
    <source>
        <dbReference type="ARBA" id="ARBA00001974"/>
    </source>
</evidence>